<comment type="caution">
    <text evidence="1">The sequence shown here is derived from an EMBL/GenBank/DDBJ whole genome shotgun (WGS) entry which is preliminary data.</text>
</comment>
<accession>A0A4Y2PI69</accession>
<proteinExistence type="predicted"/>
<evidence type="ECO:0000313" key="1">
    <source>
        <dbReference type="EMBL" id="GBN50180.1"/>
    </source>
</evidence>
<organism evidence="1 2">
    <name type="scientific">Araneus ventricosus</name>
    <name type="common">Orbweaver spider</name>
    <name type="synonym">Epeira ventricosa</name>
    <dbReference type="NCBI Taxonomy" id="182803"/>
    <lineage>
        <taxon>Eukaryota</taxon>
        <taxon>Metazoa</taxon>
        <taxon>Ecdysozoa</taxon>
        <taxon>Arthropoda</taxon>
        <taxon>Chelicerata</taxon>
        <taxon>Arachnida</taxon>
        <taxon>Araneae</taxon>
        <taxon>Araneomorphae</taxon>
        <taxon>Entelegynae</taxon>
        <taxon>Araneoidea</taxon>
        <taxon>Araneidae</taxon>
        <taxon>Araneus</taxon>
    </lineage>
</organism>
<reference evidence="1 2" key="1">
    <citation type="journal article" date="2019" name="Sci. Rep.">
        <title>Orb-weaving spider Araneus ventricosus genome elucidates the spidroin gene catalogue.</title>
        <authorList>
            <person name="Kono N."/>
            <person name="Nakamura H."/>
            <person name="Ohtoshi R."/>
            <person name="Moran D.A.P."/>
            <person name="Shinohara A."/>
            <person name="Yoshida Y."/>
            <person name="Fujiwara M."/>
            <person name="Mori M."/>
            <person name="Tomita M."/>
            <person name="Arakawa K."/>
        </authorList>
    </citation>
    <scope>NUCLEOTIDE SEQUENCE [LARGE SCALE GENOMIC DNA]</scope>
</reference>
<dbReference type="Proteomes" id="UP000499080">
    <property type="component" value="Unassembled WGS sequence"/>
</dbReference>
<dbReference type="AlphaFoldDB" id="A0A4Y2PI69"/>
<dbReference type="EMBL" id="BGPR01011207">
    <property type="protein sequence ID" value="GBN50180.1"/>
    <property type="molecule type" value="Genomic_DNA"/>
</dbReference>
<gene>
    <name evidence="1" type="ORF">AVEN_1960_1</name>
</gene>
<evidence type="ECO:0000313" key="2">
    <source>
        <dbReference type="Proteomes" id="UP000499080"/>
    </source>
</evidence>
<keyword evidence="2" id="KW-1185">Reference proteome</keyword>
<protein>
    <submittedName>
        <fullName evidence="1">Uncharacterized protein</fullName>
    </submittedName>
</protein>
<sequence length="124" mass="14092">MRLYCIGFGFGTVEFKKVFSLNLEEPVLPLSNIPNFVFINLEYKTAALMPVVANRQLISNEQVFIVFSSLACRFLHSEECLSSFSGSYFVVFELSFHGLLRLVPSWQMHMLKWDIGPICTGALC</sequence>
<name>A0A4Y2PI69_ARAVE</name>